<dbReference type="GO" id="GO:0008395">
    <property type="term" value="F:steroid hydroxylase activity"/>
    <property type="evidence" value="ECO:0007669"/>
    <property type="project" value="TreeGrafter"/>
</dbReference>
<comment type="cofactor">
    <cofactor evidence="1">
        <name>heme</name>
        <dbReference type="ChEBI" id="CHEBI:30413"/>
    </cofactor>
</comment>
<keyword evidence="3" id="KW-0349">Heme</keyword>
<dbReference type="InterPro" id="IPR001128">
    <property type="entry name" value="Cyt_P450"/>
</dbReference>
<dbReference type="GO" id="GO:0005737">
    <property type="term" value="C:cytoplasm"/>
    <property type="evidence" value="ECO:0007669"/>
    <property type="project" value="TreeGrafter"/>
</dbReference>
<evidence type="ECO:0008006" key="10">
    <source>
        <dbReference type="Google" id="ProtNLM"/>
    </source>
</evidence>
<accession>A0A1B0GEB4</accession>
<dbReference type="InterPro" id="IPR002401">
    <property type="entry name" value="Cyt_P450_E_grp-I"/>
</dbReference>
<organism evidence="8 9">
    <name type="scientific">Glossina morsitans morsitans</name>
    <name type="common">Savannah tsetse fly</name>
    <dbReference type="NCBI Taxonomy" id="37546"/>
    <lineage>
        <taxon>Eukaryota</taxon>
        <taxon>Metazoa</taxon>
        <taxon>Ecdysozoa</taxon>
        <taxon>Arthropoda</taxon>
        <taxon>Hexapoda</taxon>
        <taxon>Insecta</taxon>
        <taxon>Pterygota</taxon>
        <taxon>Neoptera</taxon>
        <taxon>Endopterygota</taxon>
        <taxon>Diptera</taxon>
        <taxon>Brachycera</taxon>
        <taxon>Muscomorpha</taxon>
        <taxon>Hippoboscoidea</taxon>
        <taxon>Glossinidae</taxon>
        <taxon>Glossina</taxon>
    </lineage>
</organism>
<evidence type="ECO:0000256" key="7">
    <source>
        <dbReference type="ARBA" id="ARBA00023033"/>
    </source>
</evidence>
<evidence type="ECO:0000313" key="9">
    <source>
        <dbReference type="Proteomes" id="UP000092444"/>
    </source>
</evidence>
<evidence type="ECO:0000256" key="2">
    <source>
        <dbReference type="ARBA" id="ARBA00010617"/>
    </source>
</evidence>
<dbReference type="GO" id="GO:0005506">
    <property type="term" value="F:iron ion binding"/>
    <property type="evidence" value="ECO:0007669"/>
    <property type="project" value="InterPro"/>
</dbReference>
<dbReference type="PANTHER" id="PTHR24300">
    <property type="entry name" value="CYTOCHROME P450 508A4-RELATED"/>
    <property type="match status" value="1"/>
</dbReference>
<dbReference type="EMBL" id="CCAG010012181">
    <property type="status" value="NOT_ANNOTATED_CDS"/>
    <property type="molecule type" value="Genomic_DNA"/>
</dbReference>
<dbReference type="VEuPathDB" id="VectorBase:GMOY011638"/>
<dbReference type="SUPFAM" id="SSF48264">
    <property type="entry name" value="Cytochrome P450"/>
    <property type="match status" value="1"/>
</dbReference>
<dbReference type="Gene3D" id="1.10.630.10">
    <property type="entry name" value="Cytochrome P450"/>
    <property type="match status" value="1"/>
</dbReference>
<evidence type="ECO:0000256" key="1">
    <source>
        <dbReference type="ARBA" id="ARBA00001971"/>
    </source>
</evidence>
<keyword evidence="6" id="KW-0408">Iron</keyword>
<keyword evidence="7" id="KW-0503">Monooxygenase</keyword>
<dbReference type="Proteomes" id="UP000092444">
    <property type="component" value="Unassembled WGS sequence"/>
</dbReference>
<keyword evidence="4" id="KW-0479">Metal-binding</keyword>
<dbReference type="EnsemblMetazoa" id="GMOY011638-RA">
    <property type="protein sequence ID" value="GMOY011638-PA"/>
    <property type="gene ID" value="GMOY011638"/>
</dbReference>
<evidence type="ECO:0000256" key="4">
    <source>
        <dbReference type="ARBA" id="ARBA00022723"/>
    </source>
</evidence>
<name>A0A1B0GEB4_GLOMM</name>
<dbReference type="GO" id="GO:0006805">
    <property type="term" value="P:xenobiotic metabolic process"/>
    <property type="evidence" value="ECO:0007669"/>
    <property type="project" value="TreeGrafter"/>
</dbReference>
<sequence length="115" mass="13336">MRQADLEGNEDTSFNRNQSILSLIDFTFPAFPGVQLSFLVQYFLLYPEVQKHIQKEIDEVVGARRLSILEDCQFMSYTEATIREILRIETLVPSSVPHKSLVDTELRVIRSPRIH</sequence>
<evidence type="ECO:0000256" key="6">
    <source>
        <dbReference type="ARBA" id="ARBA00023004"/>
    </source>
</evidence>
<keyword evidence="5" id="KW-0560">Oxidoreductase</keyword>
<dbReference type="PRINTS" id="PR00463">
    <property type="entry name" value="EP450I"/>
</dbReference>
<dbReference type="AlphaFoldDB" id="A0A1B0GEB4"/>
<dbReference type="InterPro" id="IPR050182">
    <property type="entry name" value="Cytochrome_P450_fam2"/>
</dbReference>
<dbReference type="PANTHER" id="PTHR24300:SF376">
    <property type="entry name" value="CYTOCHROME P450 15A1"/>
    <property type="match status" value="1"/>
</dbReference>
<evidence type="ECO:0000256" key="3">
    <source>
        <dbReference type="ARBA" id="ARBA00022617"/>
    </source>
</evidence>
<dbReference type="InterPro" id="IPR036396">
    <property type="entry name" value="Cyt_P450_sf"/>
</dbReference>
<keyword evidence="9" id="KW-1185">Reference proteome</keyword>
<reference evidence="8" key="1">
    <citation type="submission" date="2020-05" db="UniProtKB">
        <authorList>
            <consortium name="EnsemblMetazoa"/>
        </authorList>
    </citation>
    <scope>IDENTIFICATION</scope>
    <source>
        <strain evidence="8">Yale</strain>
    </source>
</reference>
<dbReference type="GO" id="GO:0006082">
    <property type="term" value="P:organic acid metabolic process"/>
    <property type="evidence" value="ECO:0007669"/>
    <property type="project" value="TreeGrafter"/>
</dbReference>
<dbReference type="PhylomeDB" id="A0A1B0GEB4"/>
<protein>
    <recommendedName>
        <fullName evidence="10">Cytochrome P450</fullName>
    </recommendedName>
</protein>
<dbReference type="GO" id="GO:0020037">
    <property type="term" value="F:heme binding"/>
    <property type="evidence" value="ECO:0007669"/>
    <property type="project" value="InterPro"/>
</dbReference>
<dbReference type="STRING" id="37546.A0A1B0GEB4"/>
<evidence type="ECO:0000256" key="5">
    <source>
        <dbReference type="ARBA" id="ARBA00023002"/>
    </source>
</evidence>
<evidence type="ECO:0000313" key="8">
    <source>
        <dbReference type="EnsemblMetazoa" id="GMOY011638-PA"/>
    </source>
</evidence>
<comment type="similarity">
    <text evidence="2">Belongs to the cytochrome P450 family.</text>
</comment>
<dbReference type="GO" id="GO:0016712">
    <property type="term" value="F:oxidoreductase activity, acting on paired donors, with incorporation or reduction of molecular oxygen, reduced flavin or flavoprotein as one donor, and incorporation of one atom of oxygen"/>
    <property type="evidence" value="ECO:0007669"/>
    <property type="project" value="TreeGrafter"/>
</dbReference>
<dbReference type="Pfam" id="PF00067">
    <property type="entry name" value="p450"/>
    <property type="match status" value="1"/>
</dbReference>
<proteinExistence type="inferred from homology"/>